<gene>
    <name evidence="3" type="ORF">M404DRAFT_583634</name>
</gene>
<reference evidence="3 4" key="1">
    <citation type="submission" date="2014-04" db="EMBL/GenBank/DDBJ databases">
        <authorList>
            <consortium name="DOE Joint Genome Institute"/>
            <person name="Kuo A."/>
            <person name="Kohler A."/>
            <person name="Costa M.D."/>
            <person name="Nagy L.G."/>
            <person name="Floudas D."/>
            <person name="Copeland A."/>
            <person name="Barry K.W."/>
            <person name="Cichocki N."/>
            <person name="Veneault-Fourrey C."/>
            <person name="LaButti K."/>
            <person name="Lindquist E.A."/>
            <person name="Lipzen A."/>
            <person name="Lundell T."/>
            <person name="Morin E."/>
            <person name="Murat C."/>
            <person name="Sun H."/>
            <person name="Tunlid A."/>
            <person name="Henrissat B."/>
            <person name="Grigoriev I.V."/>
            <person name="Hibbett D.S."/>
            <person name="Martin F."/>
            <person name="Nordberg H.P."/>
            <person name="Cantor M.N."/>
            <person name="Hua S.X."/>
        </authorList>
    </citation>
    <scope>NUCLEOTIDE SEQUENCE [LARGE SCALE GENOMIC DNA]</scope>
    <source>
        <strain evidence="3 4">Marx 270</strain>
    </source>
</reference>
<dbReference type="Pfam" id="PF10075">
    <property type="entry name" value="CSN8_PSD8_EIF3K"/>
    <property type="match status" value="1"/>
</dbReference>
<dbReference type="EMBL" id="KN831946">
    <property type="protein sequence ID" value="KIO13542.1"/>
    <property type="molecule type" value="Genomic_DNA"/>
</dbReference>
<dbReference type="InterPro" id="IPR033464">
    <property type="entry name" value="CSN8_PSD8_EIF3K"/>
</dbReference>
<evidence type="ECO:0000313" key="3">
    <source>
        <dbReference type="EMBL" id="KIO13542.1"/>
    </source>
</evidence>
<protein>
    <recommendedName>
        <fullName evidence="2">CSN8/PSMD8/EIF3K domain-containing protein</fullName>
    </recommendedName>
</protein>
<evidence type="ECO:0000313" key="4">
    <source>
        <dbReference type="Proteomes" id="UP000054217"/>
    </source>
</evidence>
<dbReference type="Proteomes" id="UP000054217">
    <property type="component" value="Unassembled WGS sequence"/>
</dbReference>
<dbReference type="HOGENOM" id="CLU_094291_0_0_1"/>
<evidence type="ECO:0000256" key="1">
    <source>
        <dbReference type="SAM" id="MobiDB-lite"/>
    </source>
</evidence>
<name>A0A0C3KVG7_PISTI</name>
<dbReference type="AlphaFoldDB" id="A0A0C3KVG7"/>
<dbReference type="InParanoid" id="A0A0C3KVG7"/>
<feature type="domain" description="CSN8/PSMD8/EIF3K" evidence="2">
    <location>
        <begin position="96"/>
        <end position="228"/>
    </location>
</feature>
<keyword evidence="4" id="KW-1185">Reference proteome</keyword>
<evidence type="ECO:0000259" key="2">
    <source>
        <dbReference type="Pfam" id="PF10075"/>
    </source>
</evidence>
<dbReference type="OrthoDB" id="5351233at2759"/>
<dbReference type="STRING" id="870435.A0A0C3KVG7"/>
<organism evidence="3 4">
    <name type="scientific">Pisolithus tinctorius Marx 270</name>
    <dbReference type="NCBI Taxonomy" id="870435"/>
    <lineage>
        <taxon>Eukaryota</taxon>
        <taxon>Fungi</taxon>
        <taxon>Dikarya</taxon>
        <taxon>Basidiomycota</taxon>
        <taxon>Agaricomycotina</taxon>
        <taxon>Agaricomycetes</taxon>
        <taxon>Agaricomycetidae</taxon>
        <taxon>Boletales</taxon>
        <taxon>Sclerodermatineae</taxon>
        <taxon>Pisolithaceae</taxon>
        <taxon>Pisolithus</taxon>
    </lineage>
</organism>
<sequence>MTQGPPTPPPTSTTEIQDQVRDAVLDGSFDPPAERAPSPPLPVPTMDTYQQAFPNVYELAIQRDFSALALYAETMDLKGQNPRSPSRLLLIVPLTLTYLILDNLTLAQLAVARLPENLRFHPLTRALGSLVASTSEREYAQVYTHAEVMCSLTQQPESANDTLANLITTLVTQFVDSFRQKTFTLLSRAFSSIETTQAQVYLGVSREQVLSATSGTWQYDSASDTLTPLRENDTSLHTKCPAPSSLDTFDSVASDLIKLESGL</sequence>
<accession>A0A0C3KVG7</accession>
<feature type="region of interest" description="Disordered" evidence="1">
    <location>
        <begin position="24"/>
        <end position="43"/>
    </location>
</feature>
<proteinExistence type="predicted"/>
<reference evidence="4" key="2">
    <citation type="submission" date="2015-01" db="EMBL/GenBank/DDBJ databases">
        <title>Evolutionary Origins and Diversification of the Mycorrhizal Mutualists.</title>
        <authorList>
            <consortium name="DOE Joint Genome Institute"/>
            <consortium name="Mycorrhizal Genomics Consortium"/>
            <person name="Kohler A."/>
            <person name="Kuo A."/>
            <person name="Nagy L.G."/>
            <person name="Floudas D."/>
            <person name="Copeland A."/>
            <person name="Barry K.W."/>
            <person name="Cichocki N."/>
            <person name="Veneault-Fourrey C."/>
            <person name="LaButti K."/>
            <person name="Lindquist E.A."/>
            <person name="Lipzen A."/>
            <person name="Lundell T."/>
            <person name="Morin E."/>
            <person name="Murat C."/>
            <person name="Riley R."/>
            <person name="Ohm R."/>
            <person name="Sun H."/>
            <person name="Tunlid A."/>
            <person name="Henrissat B."/>
            <person name="Grigoriev I.V."/>
            <person name="Hibbett D.S."/>
            <person name="Martin F."/>
        </authorList>
    </citation>
    <scope>NUCLEOTIDE SEQUENCE [LARGE SCALE GENOMIC DNA]</scope>
    <source>
        <strain evidence="4">Marx 270</strain>
    </source>
</reference>